<reference evidence="3 4" key="1">
    <citation type="submission" date="2016-12" db="EMBL/GenBank/DDBJ databases">
        <authorList>
            <person name="Song W.-J."/>
            <person name="Kurnit D.M."/>
        </authorList>
    </citation>
    <scope>NUCLEOTIDE SEQUENCE [LARGE SCALE GENOMIC DNA]</scope>
    <source>
        <strain evidence="3 4">CGB1038-1_S1</strain>
    </source>
</reference>
<dbReference type="GO" id="GO:0004180">
    <property type="term" value="F:carboxypeptidase activity"/>
    <property type="evidence" value="ECO:0007669"/>
    <property type="project" value="UniProtKB-KW"/>
</dbReference>
<sequence>MEKYIFFVSLLIVLTGCTKIGTERIDANKDKINESMLLESTTENEEDVTLLSDVVSYLVLVNKEKGLPSTYMPDDLVVPQVLNVDYQVSEAILMRREAAQMLEKLFQTATNEAGYTLLAVSGFRSYEAQAKLYNEYVQTYGQIEADRFSAQPGHSEHQTGLAMDVTSESVTKQLDQTFGETPEGQWLEKNAHRFGYIIRYPEGREQDTGYMYEPWHVRYVGVEPATEITEKGLILEEYLAN</sequence>
<dbReference type="InterPro" id="IPR003709">
    <property type="entry name" value="VanY-like_core_dom"/>
</dbReference>
<dbReference type="Proteomes" id="UP000509460">
    <property type="component" value="Chromosome"/>
</dbReference>
<feature type="domain" description="D-alanyl-D-alanine carboxypeptidase-like core" evidence="1">
    <location>
        <begin position="93"/>
        <end position="221"/>
    </location>
</feature>
<dbReference type="CDD" id="cd14852">
    <property type="entry name" value="LD-carboxypeptidase"/>
    <property type="match status" value="1"/>
</dbReference>
<dbReference type="OrthoDB" id="9792074at2"/>
<dbReference type="InterPro" id="IPR052179">
    <property type="entry name" value="DD-CPase-like"/>
</dbReference>
<dbReference type="InterPro" id="IPR009045">
    <property type="entry name" value="Zn_M74/Hedgehog-like"/>
</dbReference>
<evidence type="ECO:0000259" key="1">
    <source>
        <dbReference type="Pfam" id="PF02557"/>
    </source>
</evidence>
<evidence type="ECO:0000313" key="3">
    <source>
        <dbReference type="EMBL" id="ONN42580.1"/>
    </source>
</evidence>
<gene>
    <name evidence="3" type="ORF">BTN92_09930</name>
    <name evidence="2" type="ORF">EM151A_1213</name>
</gene>
<dbReference type="GO" id="GO:0006508">
    <property type="term" value="P:proteolysis"/>
    <property type="evidence" value="ECO:0007669"/>
    <property type="project" value="InterPro"/>
</dbReference>
<dbReference type="EMBL" id="MSTR01000009">
    <property type="protein sequence ID" value="ONN42580.1"/>
    <property type="molecule type" value="Genomic_DNA"/>
</dbReference>
<dbReference type="PANTHER" id="PTHR34385">
    <property type="entry name" value="D-ALANYL-D-ALANINE CARBOXYPEPTIDASE"/>
    <property type="match status" value="1"/>
</dbReference>
<dbReference type="AlphaFoldDB" id="A0A1V2UHW5"/>
<dbReference type="RefSeq" id="WP_010734206.1">
    <property type="nucleotide sequence ID" value="NZ_AP019810.1"/>
</dbReference>
<name>A0A1V2UHW5_ENTMU</name>
<dbReference type="Gene3D" id="3.30.1380.10">
    <property type="match status" value="1"/>
</dbReference>
<dbReference type="PROSITE" id="PS51257">
    <property type="entry name" value="PROKAR_LIPOPROTEIN"/>
    <property type="match status" value="1"/>
</dbReference>
<evidence type="ECO:0000313" key="2">
    <source>
        <dbReference type="EMBL" id="BBM14449.1"/>
    </source>
</evidence>
<dbReference type="EMBL" id="AP019810">
    <property type="protein sequence ID" value="BBM14449.1"/>
    <property type="molecule type" value="Genomic_DNA"/>
</dbReference>
<dbReference type="Proteomes" id="UP000189299">
    <property type="component" value="Unassembled WGS sequence"/>
</dbReference>
<protein>
    <submittedName>
        <fullName evidence="3">D-Ala-D-Ala carboxypeptidase VanY</fullName>
    </submittedName>
</protein>
<dbReference type="InterPro" id="IPR058193">
    <property type="entry name" value="VanY/YodJ_core_dom"/>
</dbReference>
<proteinExistence type="predicted"/>
<accession>A0A1V2UHW5</accession>
<organism evidence="3 4">
    <name type="scientific">Enterococcus mundtii</name>
    <dbReference type="NCBI Taxonomy" id="53346"/>
    <lineage>
        <taxon>Bacteria</taxon>
        <taxon>Bacillati</taxon>
        <taxon>Bacillota</taxon>
        <taxon>Bacilli</taxon>
        <taxon>Lactobacillales</taxon>
        <taxon>Enterococcaceae</taxon>
        <taxon>Enterococcus</taxon>
    </lineage>
</organism>
<dbReference type="PANTHER" id="PTHR34385:SF1">
    <property type="entry name" value="PEPTIDOGLYCAN L-ALANYL-D-GLUTAMATE ENDOPEPTIDASE CWLK"/>
    <property type="match status" value="1"/>
</dbReference>
<keyword evidence="3" id="KW-0121">Carboxypeptidase</keyword>
<keyword evidence="3" id="KW-0378">Hydrolase</keyword>
<keyword evidence="3" id="KW-0645">Protease</keyword>
<evidence type="ECO:0000313" key="5">
    <source>
        <dbReference type="Proteomes" id="UP000509460"/>
    </source>
</evidence>
<dbReference type="Pfam" id="PF02557">
    <property type="entry name" value="VanY"/>
    <property type="match status" value="1"/>
</dbReference>
<dbReference type="SUPFAM" id="SSF55166">
    <property type="entry name" value="Hedgehog/DD-peptidase"/>
    <property type="match status" value="1"/>
</dbReference>
<reference evidence="2 5" key="2">
    <citation type="submission" date="2019-07" db="EMBL/GenBank/DDBJ databases">
        <title>antibiotic susceptibility of plant-derived lactic acid bacteria.</title>
        <authorList>
            <person name="Sugiyama M."/>
            <person name="Noda M."/>
        </authorList>
    </citation>
    <scope>NUCLEOTIDE SEQUENCE [LARGE SCALE GENOMIC DNA]</scope>
    <source>
        <strain evidence="2 5">15-1A</strain>
    </source>
</reference>
<evidence type="ECO:0000313" key="4">
    <source>
        <dbReference type="Proteomes" id="UP000189299"/>
    </source>
</evidence>